<dbReference type="NCBIfam" id="TIGR00663">
    <property type="entry name" value="dnan"/>
    <property type="match status" value="1"/>
</dbReference>
<dbReference type="GO" id="GO:0003887">
    <property type="term" value="F:DNA-directed DNA polymerase activity"/>
    <property type="evidence" value="ECO:0007669"/>
    <property type="project" value="UniProtKB-UniRule"/>
</dbReference>
<evidence type="ECO:0000256" key="2">
    <source>
        <dbReference type="ARBA" id="ARBA00010752"/>
    </source>
</evidence>
<evidence type="ECO:0000259" key="12">
    <source>
        <dbReference type="Pfam" id="PF02767"/>
    </source>
</evidence>
<dbReference type="GO" id="GO:0009360">
    <property type="term" value="C:DNA polymerase III complex"/>
    <property type="evidence" value="ECO:0007669"/>
    <property type="project" value="InterPro"/>
</dbReference>
<organism evidence="14 15">
    <name type="scientific">Campylobacter geochelonis</name>
    <dbReference type="NCBI Taxonomy" id="1780362"/>
    <lineage>
        <taxon>Bacteria</taxon>
        <taxon>Pseudomonadati</taxon>
        <taxon>Campylobacterota</taxon>
        <taxon>Epsilonproteobacteria</taxon>
        <taxon>Campylobacterales</taxon>
        <taxon>Campylobacteraceae</taxon>
        <taxon>Campylobacter</taxon>
    </lineage>
</organism>
<gene>
    <name evidence="14" type="primary">dnaN</name>
    <name evidence="14" type="ORF">ERS672216_00385</name>
</gene>
<name>A0A128EBX3_9BACT</name>
<feature type="domain" description="DNA polymerase III beta sliding clamp C-terminal" evidence="13">
    <location>
        <begin position="242"/>
        <end position="344"/>
    </location>
</feature>
<dbReference type="EMBL" id="FIZP01000001">
    <property type="protein sequence ID" value="CZE46465.1"/>
    <property type="molecule type" value="Genomic_DNA"/>
</dbReference>
<comment type="subcellular location">
    <subcellularLocation>
        <location evidence="1 10">Cytoplasm</location>
    </subcellularLocation>
</comment>
<sequence>MKFIINKSMLDSIITNTNAYIDKKDVSSITSHIFINAENGILSIKATDHEIGLTYNIKNVNVQVEGKATANGKKILDIIKGLKDEDVTIETMNNFLFIRQKNSKYKLPMYNSLDFPEFPTLENKNKFDINSAIFGRSLKKIFPMIDTSNPNYALNGALIDIKDNYINLVGTDGKRLGLYKLDAKTQNSNFSLIIPKKAINEMQKLFFDKVEIYYDENILIAVCDNFEFFTKLINKKFPDYQRVIPSEFKKSVVLQRDKVLEGIKTINMVCDKMKITVKPNSVVFESINEDNSEAKTEIEVVNEIDDDIVLRVTNRYLLDFLNSIEDTTFRLDYNDVELAFMLSSNELLNIIMPTNI</sequence>
<dbReference type="PIRSF" id="PIRSF000804">
    <property type="entry name" value="DNA_pol_III_b"/>
    <property type="match status" value="1"/>
</dbReference>
<comment type="similarity">
    <text evidence="2 10">Belongs to the beta sliding clamp family.</text>
</comment>
<dbReference type="SUPFAM" id="SSF55979">
    <property type="entry name" value="DNA clamp"/>
    <property type="match status" value="3"/>
</dbReference>
<comment type="subunit">
    <text evidence="10">Forms a ring-shaped head-to-tail homodimer around DNA.</text>
</comment>
<evidence type="ECO:0000256" key="1">
    <source>
        <dbReference type="ARBA" id="ARBA00004496"/>
    </source>
</evidence>
<evidence type="ECO:0000259" key="13">
    <source>
        <dbReference type="Pfam" id="PF02768"/>
    </source>
</evidence>
<evidence type="ECO:0000259" key="11">
    <source>
        <dbReference type="Pfam" id="PF00712"/>
    </source>
</evidence>
<dbReference type="PANTHER" id="PTHR30478:SF0">
    <property type="entry name" value="BETA SLIDING CLAMP"/>
    <property type="match status" value="1"/>
</dbReference>
<protein>
    <recommendedName>
        <fullName evidence="3 10">Beta sliding clamp</fullName>
    </recommendedName>
</protein>
<evidence type="ECO:0000256" key="6">
    <source>
        <dbReference type="ARBA" id="ARBA00022695"/>
    </source>
</evidence>
<evidence type="ECO:0000256" key="4">
    <source>
        <dbReference type="ARBA" id="ARBA00022490"/>
    </source>
</evidence>
<keyword evidence="4 10" id="KW-0963">Cytoplasm</keyword>
<dbReference type="InterPro" id="IPR022635">
    <property type="entry name" value="DNA_polIII_beta_C"/>
</dbReference>
<accession>A0A128EBX3</accession>
<evidence type="ECO:0000256" key="9">
    <source>
        <dbReference type="ARBA" id="ARBA00023125"/>
    </source>
</evidence>
<evidence type="ECO:0000256" key="5">
    <source>
        <dbReference type="ARBA" id="ARBA00022679"/>
    </source>
</evidence>
<evidence type="ECO:0000256" key="8">
    <source>
        <dbReference type="ARBA" id="ARBA00022932"/>
    </source>
</evidence>
<evidence type="ECO:0000256" key="7">
    <source>
        <dbReference type="ARBA" id="ARBA00022705"/>
    </source>
</evidence>
<dbReference type="AlphaFoldDB" id="A0A128EBX3"/>
<dbReference type="InterPro" id="IPR001001">
    <property type="entry name" value="DNA_polIII_beta"/>
</dbReference>
<comment type="function">
    <text evidence="10">Confers DNA tethering and processivity to DNA polymerases and other proteins. Acts as a clamp, forming a ring around DNA (a reaction catalyzed by the clamp-loading complex) which diffuses in an ATP-independent manner freely and bidirectionally along dsDNA. Initially characterized for its ability to contact the catalytic subunit of DNA polymerase III (Pol III), a complex, multichain enzyme responsible for most of the replicative synthesis in bacteria; Pol III exhibits 3'-5' exonuclease proofreading activity. The beta chain is required for initiation of replication as well as for processivity of DNA replication.</text>
</comment>
<dbReference type="RefSeq" id="WP_075494348.1">
    <property type="nucleotide sequence ID" value="NZ_CP053844.1"/>
</dbReference>
<keyword evidence="6 10" id="KW-0548">Nucleotidyltransferase</keyword>
<dbReference type="Pfam" id="PF02768">
    <property type="entry name" value="DNA_pol3_beta_3"/>
    <property type="match status" value="1"/>
</dbReference>
<feature type="domain" description="DNA polymerase III beta sliding clamp central" evidence="12">
    <location>
        <begin position="130"/>
        <end position="239"/>
    </location>
</feature>
<dbReference type="GO" id="GO:0006271">
    <property type="term" value="P:DNA strand elongation involved in DNA replication"/>
    <property type="evidence" value="ECO:0007669"/>
    <property type="project" value="TreeGrafter"/>
</dbReference>
<proteinExistence type="inferred from homology"/>
<dbReference type="GO" id="GO:0008408">
    <property type="term" value="F:3'-5' exonuclease activity"/>
    <property type="evidence" value="ECO:0007669"/>
    <property type="project" value="InterPro"/>
</dbReference>
<dbReference type="GO" id="GO:0005737">
    <property type="term" value="C:cytoplasm"/>
    <property type="evidence" value="ECO:0007669"/>
    <property type="project" value="UniProtKB-SubCell"/>
</dbReference>
<dbReference type="SMART" id="SM00480">
    <property type="entry name" value="POL3Bc"/>
    <property type="match status" value="1"/>
</dbReference>
<dbReference type="OrthoDB" id="8421503at2"/>
<keyword evidence="5 10" id="KW-0808">Transferase</keyword>
<dbReference type="InterPro" id="IPR046938">
    <property type="entry name" value="DNA_clamp_sf"/>
</dbReference>
<dbReference type="GO" id="GO:0003677">
    <property type="term" value="F:DNA binding"/>
    <property type="evidence" value="ECO:0007669"/>
    <property type="project" value="UniProtKB-UniRule"/>
</dbReference>
<evidence type="ECO:0000256" key="10">
    <source>
        <dbReference type="PIRNR" id="PIRNR000804"/>
    </source>
</evidence>
<evidence type="ECO:0000313" key="15">
    <source>
        <dbReference type="Proteomes" id="UP000069632"/>
    </source>
</evidence>
<dbReference type="Pfam" id="PF00712">
    <property type="entry name" value="DNA_pol3_beta"/>
    <property type="match status" value="1"/>
</dbReference>
<dbReference type="InterPro" id="IPR022634">
    <property type="entry name" value="DNA_polIII_beta_N"/>
</dbReference>
<evidence type="ECO:0000313" key="14">
    <source>
        <dbReference type="EMBL" id="CZE46465.1"/>
    </source>
</evidence>
<dbReference type="PANTHER" id="PTHR30478">
    <property type="entry name" value="DNA POLYMERASE III SUBUNIT BETA"/>
    <property type="match status" value="1"/>
</dbReference>
<feature type="domain" description="DNA polymerase III beta sliding clamp N-terminal" evidence="11">
    <location>
        <begin position="1"/>
        <end position="118"/>
    </location>
</feature>
<evidence type="ECO:0000256" key="3">
    <source>
        <dbReference type="ARBA" id="ARBA00021035"/>
    </source>
</evidence>
<keyword evidence="9" id="KW-0238">DNA-binding</keyword>
<reference evidence="14 15" key="1">
    <citation type="submission" date="2016-02" db="EMBL/GenBank/DDBJ databases">
        <authorList>
            <consortium name="Pathogen Informatics"/>
        </authorList>
    </citation>
    <scope>NUCLEOTIDE SEQUENCE [LARGE SCALE GENOMIC DNA]</scope>
    <source>
        <strain evidence="14 15">RC20</strain>
    </source>
</reference>
<dbReference type="Pfam" id="PF02767">
    <property type="entry name" value="DNA_pol3_beta_2"/>
    <property type="match status" value="1"/>
</dbReference>
<keyword evidence="8 10" id="KW-0239">DNA-directed DNA polymerase</keyword>
<keyword evidence="15" id="KW-1185">Reference proteome</keyword>
<dbReference type="InterPro" id="IPR022637">
    <property type="entry name" value="DNA_polIII_beta_cen"/>
</dbReference>
<dbReference type="CDD" id="cd00140">
    <property type="entry name" value="beta_clamp"/>
    <property type="match status" value="1"/>
</dbReference>
<dbReference type="Gene3D" id="3.10.150.10">
    <property type="entry name" value="DNA Polymerase III, subunit A, domain 2"/>
    <property type="match status" value="3"/>
</dbReference>
<keyword evidence="7 10" id="KW-0235">DNA replication</keyword>
<dbReference type="Proteomes" id="UP000069632">
    <property type="component" value="Unassembled WGS sequence"/>
</dbReference>